<evidence type="ECO:0000313" key="9">
    <source>
        <dbReference type="Proteomes" id="UP001055101"/>
    </source>
</evidence>
<feature type="transmembrane region" description="Helical" evidence="6">
    <location>
        <begin position="384"/>
        <end position="403"/>
    </location>
</feature>
<dbReference type="RefSeq" id="WP_238232940.1">
    <property type="nucleotide sequence ID" value="NZ_BPRA01000040.1"/>
</dbReference>
<evidence type="ECO:0000256" key="5">
    <source>
        <dbReference type="SAM" id="MobiDB-lite"/>
    </source>
</evidence>
<gene>
    <name evidence="8" type="ORF">EKPJFOCH_4443</name>
</gene>
<feature type="transmembrane region" description="Helical" evidence="6">
    <location>
        <begin position="348"/>
        <end position="372"/>
    </location>
</feature>
<dbReference type="InterPro" id="IPR007016">
    <property type="entry name" value="O-antigen_ligase-rel_domated"/>
</dbReference>
<reference evidence="8" key="1">
    <citation type="journal article" date="2021" name="Front. Microbiol.">
        <title>Comprehensive Comparative Genomics and Phenotyping of Methylobacterium Species.</title>
        <authorList>
            <person name="Alessa O."/>
            <person name="Ogura Y."/>
            <person name="Fujitani Y."/>
            <person name="Takami H."/>
            <person name="Hayashi T."/>
            <person name="Sahin N."/>
            <person name="Tani A."/>
        </authorList>
    </citation>
    <scope>NUCLEOTIDE SEQUENCE</scope>
    <source>
        <strain evidence="8">DSM 23674</strain>
    </source>
</reference>
<feature type="transmembrane region" description="Helical" evidence="6">
    <location>
        <begin position="264"/>
        <end position="284"/>
    </location>
</feature>
<keyword evidence="2 6" id="KW-0812">Transmembrane</keyword>
<evidence type="ECO:0000256" key="3">
    <source>
        <dbReference type="ARBA" id="ARBA00022989"/>
    </source>
</evidence>
<feature type="domain" description="O-antigen ligase-related" evidence="7">
    <location>
        <begin position="224"/>
        <end position="364"/>
    </location>
</feature>
<evidence type="ECO:0000256" key="1">
    <source>
        <dbReference type="ARBA" id="ARBA00004141"/>
    </source>
</evidence>
<feature type="transmembrane region" description="Helical" evidence="6">
    <location>
        <begin position="62"/>
        <end position="84"/>
    </location>
</feature>
<keyword evidence="4 6" id="KW-0472">Membrane</keyword>
<name>A0ABQ4TVL7_9HYPH</name>
<feature type="transmembrane region" description="Helical" evidence="6">
    <location>
        <begin position="195"/>
        <end position="213"/>
    </location>
</feature>
<accession>A0ABQ4TVL7</accession>
<keyword evidence="3 6" id="KW-1133">Transmembrane helix</keyword>
<feature type="transmembrane region" description="Helical" evidence="6">
    <location>
        <begin position="145"/>
        <end position="166"/>
    </location>
</feature>
<evidence type="ECO:0000256" key="4">
    <source>
        <dbReference type="ARBA" id="ARBA00023136"/>
    </source>
</evidence>
<dbReference type="PANTHER" id="PTHR37422:SF13">
    <property type="entry name" value="LIPOPOLYSACCHARIDE BIOSYNTHESIS PROTEIN PA4999-RELATED"/>
    <property type="match status" value="1"/>
</dbReference>
<proteinExistence type="predicted"/>
<protein>
    <recommendedName>
        <fullName evidence="7">O-antigen ligase-related domain-containing protein</fullName>
    </recommendedName>
</protein>
<keyword evidence="9" id="KW-1185">Reference proteome</keyword>
<feature type="transmembrane region" description="Helical" evidence="6">
    <location>
        <begin position="90"/>
        <end position="110"/>
    </location>
</feature>
<comment type="caution">
    <text evidence="8">The sequence shown here is derived from an EMBL/GenBank/DDBJ whole genome shotgun (WGS) entry which is preliminary data.</text>
</comment>
<dbReference type="EMBL" id="BPRA01000040">
    <property type="protein sequence ID" value="GJE57915.1"/>
    <property type="molecule type" value="Genomic_DNA"/>
</dbReference>
<feature type="transmembrane region" description="Helical" evidence="6">
    <location>
        <begin position="219"/>
        <end position="252"/>
    </location>
</feature>
<feature type="transmembrane region" description="Helical" evidence="6">
    <location>
        <begin position="122"/>
        <end position="139"/>
    </location>
</feature>
<evidence type="ECO:0000256" key="6">
    <source>
        <dbReference type="SAM" id="Phobius"/>
    </source>
</evidence>
<feature type="transmembrane region" description="Helical" evidence="6">
    <location>
        <begin position="29"/>
        <end position="50"/>
    </location>
</feature>
<dbReference type="PANTHER" id="PTHR37422">
    <property type="entry name" value="TEICHURONIC ACID BIOSYNTHESIS PROTEIN TUAE"/>
    <property type="match status" value="1"/>
</dbReference>
<comment type="subcellular location">
    <subcellularLocation>
        <location evidence="1">Membrane</location>
        <topology evidence="1">Multi-pass membrane protein</topology>
    </subcellularLocation>
</comment>
<sequence length="463" mass="49735">MIHLIWGSFPMIALQSRSTDSLPDLGRRIFGLLFVLLILSYAAIGRDVFFNRLQASNVDDPISANLVYIRCLVAACCLGAAFYLNGLGRLIGLFPVGLLPFAIFALISSAWSDDPKTSAREALQFTAFIWAVSCCVSALGKETLFGLLSLLCACFLVLSALVAILLPSIGVHTGTEVIQFSHAGRWKGIFVHKNTLGFWASVCSTWFLFLLINKRGSSVINGFVLACSTLCLIFSGSSTAIGTTFFMLIAYAVLSLRQRVSADLFGAILMVLMAASYVVFTYSLDGILGLFGRDAGLSGRVDLWFIAQDTIFDAPLLGQGFNAFGGSVFNGLASQYLGKMAAGVESSYLTLALDTGLVGTVLFLVPVCLWVYDGLRRDLPCEAGGLESRAFLLLALGTLVLAYTEATAFSVTSSVGCLCLTSFIFLRWQVQSEPNQYLAPGKPRSLGATDFGRRRTGSAAQPT</sequence>
<dbReference type="Proteomes" id="UP001055101">
    <property type="component" value="Unassembled WGS sequence"/>
</dbReference>
<evidence type="ECO:0000256" key="2">
    <source>
        <dbReference type="ARBA" id="ARBA00022692"/>
    </source>
</evidence>
<organism evidence="8 9">
    <name type="scientific">Methylobacterium thuringiense</name>
    <dbReference type="NCBI Taxonomy" id="1003091"/>
    <lineage>
        <taxon>Bacteria</taxon>
        <taxon>Pseudomonadati</taxon>
        <taxon>Pseudomonadota</taxon>
        <taxon>Alphaproteobacteria</taxon>
        <taxon>Hyphomicrobiales</taxon>
        <taxon>Methylobacteriaceae</taxon>
        <taxon>Methylobacterium</taxon>
    </lineage>
</organism>
<evidence type="ECO:0000313" key="8">
    <source>
        <dbReference type="EMBL" id="GJE57915.1"/>
    </source>
</evidence>
<evidence type="ECO:0000259" key="7">
    <source>
        <dbReference type="Pfam" id="PF04932"/>
    </source>
</evidence>
<dbReference type="InterPro" id="IPR051533">
    <property type="entry name" value="WaaL-like"/>
</dbReference>
<reference evidence="8" key="2">
    <citation type="submission" date="2021-08" db="EMBL/GenBank/DDBJ databases">
        <authorList>
            <person name="Tani A."/>
            <person name="Ola A."/>
            <person name="Ogura Y."/>
            <person name="Katsura K."/>
            <person name="Hayashi T."/>
        </authorList>
    </citation>
    <scope>NUCLEOTIDE SEQUENCE</scope>
    <source>
        <strain evidence="8">DSM 23674</strain>
    </source>
</reference>
<dbReference type="Pfam" id="PF04932">
    <property type="entry name" value="Wzy_C"/>
    <property type="match status" value="1"/>
</dbReference>
<feature type="region of interest" description="Disordered" evidence="5">
    <location>
        <begin position="441"/>
        <end position="463"/>
    </location>
</feature>